<evidence type="ECO:0000313" key="13">
    <source>
        <dbReference type="Proteomes" id="UP000670947"/>
    </source>
</evidence>
<evidence type="ECO:0000256" key="3">
    <source>
        <dbReference type="ARBA" id="ARBA00022553"/>
    </source>
</evidence>
<reference evidence="12 13" key="1">
    <citation type="submission" date="2021-03" db="EMBL/GenBank/DDBJ databases">
        <title>Paenibacillus artemisicola MWE-103 whole genome sequence.</title>
        <authorList>
            <person name="Ham Y.J."/>
        </authorList>
    </citation>
    <scope>NUCLEOTIDE SEQUENCE [LARGE SCALE GENOMIC DNA]</scope>
    <source>
        <strain evidence="12 13">MWE-103</strain>
    </source>
</reference>
<proteinExistence type="predicted"/>
<accession>A0ABS3W6L7</accession>
<evidence type="ECO:0000256" key="2">
    <source>
        <dbReference type="ARBA" id="ARBA00012438"/>
    </source>
</evidence>
<dbReference type="InterPro" id="IPR001610">
    <property type="entry name" value="PAC"/>
</dbReference>
<dbReference type="Pfam" id="PF02518">
    <property type="entry name" value="HATPase_c"/>
    <property type="match status" value="1"/>
</dbReference>
<dbReference type="PANTHER" id="PTHR43065">
    <property type="entry name" value="SENSOR HISTIDINE KINASE"/>
    <property type="match status" value="1"/>
</dbReference>
<keyword evidence="13" id="KW-1185">Reference proteome</keyword>
<dbReference type="InterPro" id="IPR000014">
    <property type="entry name" value="PAS"/>
</dbReference>
<evidence type="ECO:0000256" key="4">
    <source>
        <dbReference type="ARBA" id="ARBA00022679"/>
    </source>
</evidence>
<dbReference type="SMART" id="SM00387">
    <property type="entry name" value="HATPase_c"/>
    <property type="match status" value="1"/>
</dbReference>
<dbReference type="SMART" id="SM00388">
    <property type="entry name" value="HisKA"/>
    <property type="match status" value="1"/>
</dbReference>
<dbReference type="PROSITE" id="PS50113">
    <property type="entry name" value="PAC"/>
    <property type="match status" value="1"/>
</dbReference>
<dbReference type="PROSITE" id="PS50109">
    <property type="entry name" value="HIS_KIN"/>
    <property type="match status" value="1"/>
</dbReference>
<dbReference type="Pfam" id="PF08447">
    <property type="entry name" value="PAS_3"/>
    <property type="match status" value="1"/>
</dbReference>
<feature type="domain" description="Histidine kinase" evidence="9">
    <location>
        <begin position="281"/>
        <end position="487"/>
    </location>
</feature>
<dbReference type="InterPro" id="IPR005467">
    <property type="entry name" value="His_kinase_dom"/>
</dbReference>
<dbReference type="PROSITE" id="PS50112">
    <property type="entry name" value="PAS"/>
    <property type="match status" value="2"/>
</dbReference>
<protein>
    <recommendedName>
        <fullName evidence="2">histidine kinase</fullName>
        <ecNumber evidence="2">2.7.13.3</ecNumber>
    </recommendedName>
</protein>
<dbReference type="SMART" id="SM00091">
    <property type="entry name" value="PAS"/>
    <property type="match status" value="2"/>
</dbReference>
<evidence type="ECO:0000256" key="5">
    <source>
        <dbReference type="ARBA" id="ARBA00022741"/>
    </source>
</evidence>
<dbReference type="EC" id="2.7.13.3" evidence="2"/>
<evidence type="ECO:0000256" key="7">
    <source>
        <dbReference type="ARBA" id="ARBA00022840"/>
    </source>
</evidence>
<dbReference type="Gene3D" id="3.30.450.20">
    <property type="entry name" value="PAS domain"/>
    <property type="match status" value="2"/>
</dbReference>
<dbReference type="CDD" id="cd00075">
    <property type="entry name" value="HATPase"/>
    <property type="match status" value="1"/>
</dbReference>
<dbReference type="PRINTS" id="PR00344">
    <property type="entry name" value="BCTRLSENSOR"/>
</dbReference>
<evidence type="ECO:0000313" key="12">
    <source>
        <dbReference type="EMBL" id="MBO7743956.1"/>
    </source>
</evidence>
<dbReference type="InterPro" id="IPR036097">
    <property type="entry name" value="HisK_dim/P_sf"/>
</dbReference>
<dbReference type="CDD" id="cd00130">
    <property type="entry name" value="PAS"/>
    <property type="match status" value="2"/>
</dbReference>
<dbReference type="Proteomes" id="UP000670947">
    <property type="component" value="Unassembled WGS sequence"/>
</dbReference>
<dbReference type="InterPro" id="IPR004358">
    <property type="entry name" value="Sig_transdc_His_kin-like_C"/>
</dbReference>
<keyword evidence="7" id="KW-0067">ATP-binding</keyword>
<evidence type="ECO:0000256" key="6">
    <source>
        <dbReference type="ARBA" id="ARBA00022777"/>
    </source>
</evidence>
<dbReference type="Gene3D" id="1.10.287.130">
    <property type="match status" value="1"/>
</dbReference>
<evidence type="ECO:0000259" key="10">
    <source>
        <dbReference type="PROSITE" id="PS50112"/>
    </source>
</evidence>
<comment type="caution">
    <text evidence="12">The sequence shown here is derived from an EMBL/GenBank/DDBJ whole genome shotgun (WGS) entry which is preliminary data.</text>
</comment>
<dbReference type="InterPro" id="IPR003594">
    <property type="entry name" value="HATPase_dom"/>
</dbReference>
<keyword evidence="4" id="KW-0808">Transferase</keyword>
<name>A0ABS3W6L7_9BACL</name>
<dbReference type="Gene3D" id="3.30.565.10">
    <property type="entry name" value="Histidine kinase-like ATPase, C-terminal domain"/>
    <property type="match status" value="1"/>
</dbReference>
<dbReference type="NCBIfam" id="TIGR00229">
    <property type="entry name" value="sensory_box"/>
    <property type="match status" value="2"/>
</dbReference>
<feature type="domain" description="PAS" evidence="10">
    <location>
        <begin position="144"/>
        <end position="214"/>
    </location>
</feature>
<dbReference type="InterPro" id="IPR035965">
    <property type="entry name" value="PAS-like_dom_sf"/>
</dbReference>
<comment type="catalytic activity">
    <reaction evidence="1">
        <text>ATP + protein L-histidine = ADP + protein N-phospho-L-histidine.</text>
        <dbReference type="EC" id="2.7.13.3"/>
    </reaction>
</comment>
<dbReference type="CDD" id="cd00082">
    <property type="entry name" value="HisKA"/>
    <property type="match status" value="1"/>
</dbReference>
<keyword evidence="3" id="KW-0597">Phosphoprotein</keyword>
<dbReference type="InterPro" id="IPR003661">
    <property type="entry name" value="HisK_dim/P_dom"/>
</dbReference>
<dbReference type="SUPFAM" id="SSF47384">
    <property type="entry name" value="Homodimeric domain of signal transducing histidine kinase"/>
    <property type="match status" value="1"/>
</dbReference>
<feature type="domain" description="PAS" evidence="10">
    <location>
        <begin position="18"/>
        <end position="74"/>
    </location>
</feature>
<dbReference type="RefSeq" id="WP_208846948.1">
    <property type="nucleotide sequence ID" value="NZ_JAGGDJ010000003.1"/>
</dbReference>
<evidence type="ECO:0000256" key="1">
    <source>
        <dbReference type="ARBA" id="ARBA00000085"/>
    </source>
</evidence>
<dbReference type="SUPFAM" id="SSF55785">
    <property type="entry name" value="PYP-like sensor domain (PAS domain)"/>
    <property type="match status" value="2"/>
</dbReference>
<dbReference type="InterPro" id="IPR000700">
    <property type="entry name" value="PAS-assoc_C"/>
</dbReference>
<evidence type="ECO:0000256" key="8">
    <source>
        <dbReference type="ARBA" id="ARBA00023012"/>
    </source>
</evidence>
<sequence>MSANRDRNAGQDGLNASGRDIFRHAFEVSMSGIAIVAADGRVLRANRAFCDVTGYGEEELQTLRFPAVAHPDDRAACLRLAADMAVGRVVSFHTELRFIHRQGHTVWAKFGCSRYREDGEALRYLLQIVEVTAYKQTENMLRDNDQRYRQLLKRLPEPIAIHSEGILIYLNDAGMELLGAAASDDVVGRPIFDFVHPDQHQYTANTIRRIIAGSGTGYSEYQLCRLNGEIVEVEACSTTVNEFLGKSVIQTVIRDISERKRTEAFLRRSDKLSAVGQLAAGVAHEIRNPLTAIKGFVQLLQSRTNENGSYLEIMLSELERINTIVSEFMLLAKPEQAMNHQRKDLRKLIEDILTLLNPQALLNNVEVQTDFDPEVRAIQCDEAQMKQVFVNVIKNAIEAMPNGGQLAIQVKPKNKRHVMIRFVDQGAGIPKERLSKLGEPFYSTKEKGTGLGLMMCYKIIEAHRGELLVKSKLNKGTTIDVVLPIVPEHP</sequence>
<keyword evidence="5" id="KW-0547">Nucleotide-binding</keyword>
<keyword evidence="6" id="KW-0418">Kinase</keyword>
<dbReference type="Pfam" id="PF13426">
    <property type="entry name" value="PAS_9"/>
    <property type="match status" value="1"/>
</dbReference>
<feature type="domain" description="PAC" evidence="11">
    <location>
        <begin position="92"/>
        <end position="143"/>
    </location>
</feature>
<dbReference type="InterPro" id="IPR036890">
    <property type="entry name" value="HATPase_C_sf"/>
</dbReference>
<dbReference type="PANTHER" id="PTHR43065:SF34">
    <property type="entry name" value="SPORULATION KINASE A"/>
    <property type="match status" value="1"/>
</dbReference>
<keyword evidence="8" id="KW-0902">Two-component regulatory system</keyword>
<gene>
    <name evidence="12" type="ORF">I8J29_07120</name>
</gene>
<organism evidence="12 13">
    <name type="scientific">Paenibacillus artemisiicola</name>
    <dbReference type="NCBI Taxonomy" id="1172618"/>
    <lineage>
        <taxon>Bacteria</taxon>
        <taxon>Bacillati</taxon>
        <taxon>Bacillota</taxon>
        <taxon>Bacilli</taxon>
        <taxon>Bacillales</taxon>
        <taxon>Paenibacillaceae</taxon>
        <taxon>Paenibacillus</taxon>
    </lineage>
</organism>
<dbReference type="InterPro" id="IPR013655">
    <property type="entry name" value="PAS_fold_3"/>
</dbReference>
<dbReference type="SMART" id="SM00086">
    <property type="entry name" value="PAC"/>
    <property type="match status" value="2"/>
</dbReference>
<evidence type="ECO:0000259" key="9">
    <source>
        <dbReference type="PROSITE" id="PS50109"/>
    </source>
</evidence>
<dbReference type="Pfam" id="PF00512">
    <property type="entry name" value="HisKA"/>
    <property type="match status" value="1"/>
</dbReference>
<dbReference type="SUPFAM" id="SSF55874">
    <property type="entry name" value="ATPase domain of HSP90 chaperone/DNA topoisomerase II/histidine kinase"/>
    <property type="match status" value="1"/>
</dbReference>
<dbReference type="EMBL" id="JAGGDJ010000003">
    <property type="protein sequence ID" value="MBO7743956.1"/>
    <property type="molecule type" value="Genomic_DNA"/>
</dbReference>
<evidence type="ECO:0000259" key="11">
    <source>
        <dbReference type="PROSITE" id="PS50113"/>
    </source>
</evidence>